<name>A0ABZ0EB00_9BURK</name>
<keyword evidence="2" id="KW-1185">Reference proteome</keyword>
<evidence type="ECO:0000313" key="1">
    <source>
        <dbReference type="EMBL" id="WOD14403.1"/>
    </source>
</evidence>
<evidence type="ECO:0000313" key="2">
    <source>
        <dbReference type="Proteomes" id="UP001302652"/>
    </source>
</evidence>
<accession>A0ABZ0EB00</accession>
<reference evidence="1 2" key="1">
    <citation type="submission" date="2023-10" db="EMBL/GenBank/DDBJ databases">
        <title>Surface-active antibiotics is a multifunctional adaptation for post-fire microbes.</title>
        <authorList>
            <person name="Liu M.D."/>
            <person name="Du Y."/>
            <person name="Koupaei S.K."/>
            <person name="Kim N.R."/>
            <person name="Zhang W."/>
            <person name="Traxler M.F."/>
        </authorList>
    </citation>
    <scope>NUCLEOTIDE SEQUENCE [LARGE SCALE GENOMIC DNA]</scope>
    <source>
        <strain evidence="1 2">F3</strain>
    </source>
</reference>
<gene>
    <name evidence="1" type="ORF">RW095_02665</name>
</gene>
<proteinExistence type="predicted"/>
<organism evidence="1 2">
    <name type="scientific">Paraburkholderia kirstenboschensis</name>
    <dbReference type="NCBI Taxonomy" id="1245436"/>
    <lineage>
        <taxon>Bacteria</taxon>
        <taxon>Pseudomonadati</taxon>
        <taxon>Pseudomonadota</taxon>
        <taxon>Betaproteobacteria</taxon>
        <taxon>Burkholderiales</taxon>
        <taxon>Burkholderiaceae</taxon>
        <taxon>Paraburkholderia</taxon>
    </lineage>
</organism>
<dbReference type="RefSeq" id="WP_317016279.1">
    <property type="nucleotide sequence ID" value="NZ_CP136511.1"/>
</dbReference>
<dbReference type="EMBL" id="CP136511">
    <property type="protein sequence ID" value="WOD14403.1"/>
    <property type="molecule type" value="Genomic_DNA"/>
</dbReference>
<sequence>MSLISLVTCPYRMPDGCVQNGDYETKDLAHLGYRMRFCVVTEDGRLVCGEDGDLRYNGSVAINDAEHAYVLDFESGKLSRIGCFDADGALERHEFDASNYRAGGATKAHENKD</sequence>
<dbReference type="Proteomes" id="UP001302652">
    <property type="component" value="Chromosome 3"/>
</dbReference>
<protein>
    <submittedName>
        <fullName evidence="1">Uncharacterized protein</fullName>
    </submittedName>
</protein>